<protein>
    <submittedName>
        <fullName evidence="1">Uncharacterized protein</fullName>
    </submittedName>
</protein>
<dbReference type="EMBL" id="KR029597">
    <property type="protein sequence ID" value="AKH47728.1"/>
    <property type="molecule type" value="Genomic_DNA"/>
</dbReference>
<sequence>MYALITDGSISKFINHPKAMVIGDTQYPAKIFQLWSTSELNAIGIYEVVFDDSNKKDEQWYINTNQSFAFADDVVTASYGTATAKAHADTTWSQDDEDAGLLPSDKSVNDIKTRGLKYNLIQTLKSQVAGILNDTDWYITRNTEKSTAIPSAISTHRDAVRTKQEEMETAITNASDTPALETLYTYTTTDGVQSRPLGELPTLEI</sequence>
<accession>A0A0F7L853</accession>
<reference evidence="1" key="2">
    <citation type="submission" date="2015-03" db="EMBL/GenBank/DDBJ databases">
        <authorList>
            <person name="Chow C.-E.T."/>
            <person name="Winget D.M."/>
            <person name="White R.A.III."/>
            <person name="Hallam S.J."/>
            <person name="Suttle C.A."/>
        </authorList>
    </citation>
    <scope>NUCLEOTIDE SEQUENCE</scope>
    <source>
        <strain evidence="1">Oxic1_2</strain>
    </source>
</reference>
<proteinExistence type="predicted"/>
<name>A0A0F7L853_9VIRU</name>
<evidence type="ECO:0000313" key="1">
    <source>
        <dbReference type="EMBL" id="AKH47728.1"/>
    </source>
</evidence>
<reference evidence="1" key="1">
    <citation type="journal article" date="2015" name="Front. Microbiol.">
        <title>Combining genomic sequencing methods to explore viral diversity and reveal potential virus-host interactions.</title>
        <authorList>
            <person name="Chow C.E."/>
            <person name="Winget D.M."/>
            <person name="White R.A.III."/>
            <person name="Hallam S.J."/>
            <person name="Suttle C.A."/>
        </authorList>
    </citation>
    <scope>NUCLEOTIDE SEQUENCE</scope>
    <source>
        <strain evidence="1">Oxic1_2</strain>
    </source>
</reference>
<organism evidence="1">
    <name type="scientific">uncultured marine virus</name>
    <dbReference type="NCBI Taxonomy" id="186617"/>
    <lineage>
        <taxon>Viruses</taxon>
        <taxon>environmental samples</taxon>
    </lineage>
</organism>